<organism evidence="1">
    <name type="scientific">marine metagenome</name>
    <dbReference type="NCBI Taxonomy" id="408172"/>
    <lineage>
        <taxon>unclassified sequences</taxon>
        <taxon>metagenomes</taxon>
        <taxon>ecological metagenomes</taxon>
    </lineage>
</organism>
<proteinExistence type="predicted"/>
<protein>
    <submittedName>
        <fullName evidence="1">Uncharacterized protein</fullName>
    </submittedName>
</protein>
<evidence type="ECO:0000313" key="1">
    <source>
        <dbReference type="EMBL" id="SVC33370.1"/>
    </source>
</evidence>
<feature type="non-terminal residue" evidence="1">
    <location>
        <position position="1"/>
    </location>
</feature>
<sequence>GVRFQQEPTVPENGRTSAKRAFLFGPDNVRLAVVENGFAGVVAELAPVAETDQGPFDAPRTSWDEPDLQGVWTSNFSHGIPLERPEDISAEELTPEQAVARREGGTLGSIWGYDREWRDTTLGYGNAAVTTQVAMVIDPPDGRIPPLTPEGEDLAAKAQTASRAYATNPSAGPEDTNPYVRCITRGLPGMMLPSVYNNGLQIVQGPGYVAITKEMIHETRIIPTQQRPEAGSDLKLWLGVPQGRWDGDTLVIETSNFNGRSSYRGSTEDLNLTERYTRVGPNMLEYQFTINDQKVWTKPWTAMFRFQKDDEQYELVEYACHEGNYGMTNILTGSRSVEAESGR</sequence>
<reference evidence="1" key="1">
    <citation type="submission" date="2018-05" db="EMBL/GenBank/DDBJ databases">
        <authorList>
            <person name="Lanie J.A."/>
            <person name="Ng W.-L."/>
            <person name="Kazmierczak K.M."/>
            <person name="Andrzejewski T.M."/>
            <person name="Davidsen T.M."/>
            <person name="Wayne K.J."/>
            <person name="Tettelin H."/>
            <person name="Glass J.I."/>
            <person name="Rusch D."/>
            <person name="Podicherti R."/>
            <person name="Tsui H.-C.T."/>
            <person name="Winkler M.E."/>
        </authorList>
    </citation>
    <scope>NUCLEOTIDE SEQUENCE</scope>
</reference>
<dbReference type="AlphaFoldDB" id="A0A382L9M4"/>
<dbReference type="EMBL" id="UINC01085633">
    <property type="protein sequence ID" value="SVC33370.1"/>
    <property type="molecule type" value="Genomic_DNA"/>
</dbReference>
<accession>A0A382L9M4</accession>
<name>A0A382L9M4_9ZZZZ</name>
<gene>
    <name evidence="1" type="ORF">METZ01_LOCUS286224</name>
</gene>